<dbReference type="InterPro" id="IPR029058">
    <property type="entry name" value="AB_hydrolase_fold"/>
</dbReference>
<protein>
    <submittedName>
        <fullName evidence="2">Alpha/beta fold hydrolase</fullName>
    </submittedName>
</protein>
<dbReference type="Pfam" id="PF00561">
    <property type="entry name" value="Abhydrolase_1"/>
    <property type="match status" value="1"/>
</dbReference>
<dbReference type="SUPFAM" id="SSF53474">
    <property type="entry name" value="alpha/beta-Hydrolases"/>
    <property type="match status" value="1"/>
</dbReference>
<dbReference type="RefSeq" id="WP_243478115.1">
    <property type="nucleotide sequence ID" value="NZ_CP063982.1"/>
</dbReference>
<evidence type="ECO:0000313" key="3">
    <source>
        <dbReference type="Proteomes" id="UP000831607"/>
    </source>
</evidence>
<dbReference type="InterPro" id="IPR017208">
    <property type="entry name" value="UCP037442_abhydr"/>
</dbReference>
<keyword evidence="3" id="KW-1185">Reference proteome</keyword>
<evidence type="ECO:0000259" key="1">
    <source>
        <dbReference type="Pfam" id="PF00561"/>
    </source>
</evidence>
<dbReference type="Proteomes" id="UP000831607">
    <property type="component" value="Chromosome"/>
</dbReference>
<dbReference type="GO" id="GO:0016787">
    <property type="term" value="F:hydrolase activity"/>
    <property type="evidence" value="ECO:0007669"/>
    <property type="project" value="UniProtKB-KW"/>
</dbReference>
<dbReference type="EMBL" id="CP063982">
    <property type="protein sequence ID" value="UOD49870.1"/>
    <property type="molecule type" value="Genomic_DNA"/>
</dbReference>
<keyword evidence="2" id="KW-0378">Hydrolase</keyword>
<feature type="domain" description="AB hydrolase-1" evidence="1">
    <location>
        <begin position="37"/>
        <end position="157"/>
    </location>
</feature>
<dbReference type="Gene3D" id="3.40.50.1820">
    <property type="entry name" value="alpha/beta hydrolase"/>
    <property type="match status" value="1"/>
</dbReference>
<gene>
    <name evidence="2" type="ORF">DHf2319_10510</name>
</gene>
<dbReference type="InterPro" id="IPR000073">
    <property type="entry name" value="AB_hydrolase_1"/>
</dbReference>
<accession>A0ABY4AL95</accession>
<sequence length="318" mass="35752">MISPATTASAQPITFKAADGYVLAGHCWTNHRVQAPVVVINAATSVDSRYYARFARYLYEHGFNVITYDYRGIGGSRHGALKELKAGWLDWGELDFEGALYEVQQRFPGSSIHTVGHSVGGVLVGLAPSNQRLSRVFTMGAQHAYWPDYLLSQRWAMRLRWHGIMPILTRLFGYFPGKRLGWLEDTPAGVVRDWTIASEDFVDTYLPSKGYLASRQLTASQCEELRGRFAQMTAPTLAFSVTDDPYGTVPAIERLLSNFVGSQTTHLRLSPNDINVQQIGHFGFFHSRFEKTLWPIVLEWLKDGNVREDLRAHLVPSA</sequence>
<reference evidence="2 3" key="1">
    <citation type="submission" date="2020-11" db="EMBL/GenBank/DDBJ databases">
        <title>Algicoccus daihaiensis sp.nov., isolated from Daihai Lake in Inner Mongolia.</title>
        <authorList>
            <person name="Kai J."/>
        </authorList>
    </citation>
    <scope>NUCLEOTIDE SEQUENCE [LARGE SCALE GENOMIC DNA]</scope>
    <source>
        <strain evidence="3">f23</strain>
    </source>
</reference>
<evidence type="ECO:0000313" key="2">
    <source>
        <dbReference type="EMBL" id="UOD49870.1"/>
    </source>
</evidence>
<proteinExistence type="predicted"/>
<name>A0ABY4AL95_9BURK</name>
<organism evidence="2 3">
    <name type="scientific">Orrella daihaiensis</name>
    <dbReference type="NCBI Taxonomy" id="2782176"/>
    <lineage>
        <taxon>Bacteria</taxon>
        <taxon>Pseudomonadati</taxon>
        <taxon>Pseudomonadota</taxon>
        <taxon>Betaproteobacteria</taxon>
        <taxon>Burkholderiales</taxon>
        <taxon>Alcaligenaceae</taxon>
        <taxon>Orrella</taxon>
    </lineage>
</organism>
<dbReference type="PIRSF" id="PIRSF037442">
    <property type="entry name" value="UCP037442_abhydr"/>
    <property type="match status" value="1"/>
</dbReference>